<dbReference type="EMBL" id="QWGR01000001">
    <property type="protein sequence ID" value="RIJ50628.1"/>
    <property type="molecule type" value="Genomic_DNA"/>
</dbReference>
<keyword evidence="1" id="KW-1133">Transmembrane helix</keyword>
<dbReference type="SUPFAM" id="SSF49464">
    <property type="entry name" value="Carboxypeptidase regulatory domain-like"/>
    <property type="match status" value="1"/>
</dbReference>
<dbReference type="AlphaFoldDB" id="A0A399T422"/>
<protein>
    <recommendedName>
        <fullName evidence="4">TonB C-terminal domain-containing protein</fullName>
    </recommendedName>
</protein>
<evidence type="ECO:0000313" key="3">
    <source>
        <dbReference type="Proteomes" id="UP000265926"/>
    </source>
</evidence>
<dbReference type="Proteomes" id="UP000265926">
    <property type="component" value="Unassembled WGS sequence"/>
</dbReference>
<dbReference type="OrthoDB" id="1112758at2"/>
<evidence type="ECO:0008006" key="4">
    <source>
        <dbReference type="Google" id="ProtNLM"/>
    </source>
</evidence>
<name>A0A399T422_9BACT</name>
<proteinExistence type="predicted"/>
<evidence type="ECO:0000256" key="1">
    <source>
        <dbReference type="SAM" id="Phobius"/>
    </source>
</evidence>
<feature type="transmembrane region" description="Helical" evidence="1">
    <location>
        <begin position="74"/>
        <end position="94"/>
    </location>
</feature>
<dbReference type="RefSeq" id="WP_119436097.1">
    <property type="nucleotide sequence ID" value="NZ_QWGR01000001.1"/>
</dbReference>
<comment type="caution">
    <text evidence="2">The sequence shown here is derived from an EMBL/GenBank/DDBJ whole genome shotgun (WGS) entry which is preliminary data.</text>
</comment>
<keyword evidence="1" id="KW-0472">Membrane</keyword>
<dbReference type="Pfam" id="PF13715">
    <property type="entry name" value="CarbopepD_reg_2"/>
    <property type="match status" value="1"/>
</dbReference>
<keyword evidence="3" id="KW-1185">Reference proteome</keyword>
<accession>A0A399T422</accession>
<evidence type="ECO:0000313" key="2">
    <source>
        <dbReference type="EMBL" id="RIJ50628.1"/>
    </source>
</evidence>
<keyword evidence="1" id="KW-0812">Transmembrane</keyword>
<reference evidence="2 3" key="1">
    <citation type="submission" date="2018-08" db="EMBL/GenBank/DDBJ databases">
        <title>Pallidiluteibacterium maritimus gen. nov., sp. nov., isolated from coastal sediment.</title>
        <authorList>
            <person name="Zhou L.Y."/>
        </authorList>
    </citation>
    <scope>NUCLEOTIDE SEQUENCE [LARGE SCALE GENOMIC DNA]</scope>
    <source>
        <strain evidence="2 3">XSD2</strain>
    </source>
</reference>
<gene>
    <name evidence="2" type="ORF">D1614_01455</name>
</gene>
<sequence length="446" mass="49190">MKKGEKHIGLNDFSRYRANEMTADERNAFEKELQKDPFMADALEGMEQLSPEEIAQHVNELSARISKPKKSRKIRFIAAAASILILVSIGILWLQINQHNPVPEVTQTKKMELPPEVQKKGDLSPLTDTDLSINEIEIEPQLDEPEITATDIVPIVSKPEKAARVMAPIEKKEPKMLAEAFDKQKNQPVEMLTGRVAGVTVQRKDTPKIRGIVSHVATEDNIKIRGYATIAAQRPPARGKTLRGQVISGTDKLPLPGVSLTEKGTANGTLTDIDGNFVLPLKDSLSTVTVSFIGMVSKEISPADSLNAIIELEEDVLALDEVVVVGYGTQKKQNLTSSVTEVSPASQSQKLTAEPVPGYKAYREYLNTEAILPPNYPEDKVVIKLLINLNRNGAIQSIENLNQADETLFEKAKQIIADGPAWNPELVDGKKTDSSVRLRIVFRKEK</sequence>
<organism evidence="2 3">
    <name type="scientific">Maribellus luteus</name>
    <dbReference type="NCBI Taxonomy" id="2305463"/>
    <lineage>
        <taxon>Bacteria</taxon>
        <taxon>Pseudomonadati</taxon>
        <taxon>Bacteroidota</taxon>
        <taxon>Bacteroidia</taxon>
        <taxon>Marinilabiliales</taxon>
        <taxon>Prolixibacteraceae</taxon>
        <taxon>Maribellus</taxon>
    </lineage>
</organism>
<dbReference type="InterPro" id="IPR008969">
    <property type="entry name" value="CarboxyPept-like_regulatory"/>
</dbReference>